<dbReference type="SUPFAM" id="SSF52540">
    <property type="entry name" value="P-loop containing nucleoside triphosphate hydrolases"/>
    <property type="match status" value="1"/>
</dbReference>
<dbReference type="Gene3D" id="1.20.272.10">
    <property type="match status" value="1"/>
</dbReference>
<name>R0MKN2_NOSB1</name>
<dbReference type="PANTHER" id="PTHR23389">
    <property type="entry name" value="CHROMOSOME TRANSMISSION FIDELITY FACTOR 18"/>
    <property type="match status" value="1"/>
</dbReference>
<dbReference type="InterPro" id="IPR027417">
    <property type="entry name" value="P-loop_NTPase"/>
</dbReference>
<sequence>MMNKVVIMDEVDGMSGDRGGLLELTSIIKTSLVPIICICNDRNDLKIRTLSNHCLDLRFRKIDSKAILRKLKEILKKENKHIDDNILNEIISVSHGDVRYILNILQNLCSRKTISIQLASNLVRKVMAKNIFEIAAEVFHKKSVNDKIDLYFQDYSIIPLFVQENYLKMSFNNLKDMYKSSESISQGDTVEKMIRGANQEWSLAPLHAFFSVVSPTQNKHLNRQIDFPMWLGQNSKYNKHFKIFTDNENTF</sequence>
<dbReference type="PANTHER" id="PTHR23389:SF6">
    <property type="entry name" value="REPLICATION FACTOR C SUBUNIT 1"/>
    <property type="match status" value="1"/>
</dbReference>
<dbReference type="AlphaFoldDB" id="R0MKN2"/>
<evidence type="ECO:0000259" key="3">
    <source>
        <dbReference type="Pfam" id="PF08519"/>
    </source>
</evidence>
<dbReference type="Gene3D" id="3.40.50.300">
    <property type="entry name" value="P-loop containing nucleotide triphosphate hydrolases"/>
    <property type="match status" value="1"/>
</dbReference>
<dbReference type="VEuPathDB" id="MicrosporidiaDB:NBO_15gi001"/>
<dbReference type="GO" id="GO:0006271">
    <property type="term" value="P:DNA strand elongation involved in DNA replication"/>
    <property type="evidence" value="ECO:0007669"/>
    <property type="project" value="UniProtKB-ARBA"/>
</dbReference>
<reference evidence="4 5" key="1">
    <citation type="journal article" date="2013" name="BMC Genomics">
        <title>Comparative genomics of parasitic silkworm microsporidia reveal an association between genome expansion and host adaptation.</title>
        <authorList>
            <person name="Pan G."/>
            <person name="Xu J."/>
            <person name="Li T."/>
            <person name="Xia Q."/>
            <person name="Liu S.L."/>
            <person name="Zhang G."/>
            <person name="Li S."/>
            <person name="Li C."/>
            <person name="Liu H."/>
            <person name="Yang L."/>
            <person name="Liu T."/>
            <person name="Zhang X."/>
            <person name="Wu Z."/>
            <person name="Fan W."/>
            <person name="Dang X."/>
            <person name="Xiang H."/>
            <person name="Tao M."/>
            <person name="Li Y."/>
            <person name="Hu J."/>
            <person name="Li Z."/>
            <person name="Lin L."/>
            <person name="Luo J."/>
            <person name="Geng L."/>
            <person name="Wang L."/>
            <person name="Long M."/>
            <person name="Wan Y."/>
            <person name="He N."/>
            <person name="Zhang Z."/>
            <person name="Lu C."/>
            <person name="Keeling P.J."/>
            <person name="Wang J."/>
            <person name="Xiang Z."/>
            <person name="Zhou Z."/>
        </authorList>
    </citation>
    <scope>NUCLEOTIDE SEQUENCE [LARGE SCALE GENOMIC DNA]</scope>
    <source>
        <strain evidence="5">CQ1 / CVCC 102059</strain>
    </source>
</reference>
<dbReference type="HOGENOM" id="CLU_1107403_0_0_1"/>
<organism evidence="4 5">
    <name type="scientific">Nosema bombycis (strain CQ1 / CVCC 102059)</name>
    <name type="common">Microsporidian parasite</name>
    <name type="synonym">Pebrine of silkworm</name>
    <dbReference type="NCBI Taxonomy" id="578461"/>
    <lineage>
        <taxon>Eukaryota</taxon>
        <taxon>Fungi</taxon>
        <taxon>Fungi incertae sedis</taxon>
        <taxon>Microsporidia</taxon>
        <taxon>Nosematidae</taxon>
        <taxon>Nosema</taxon>
    </lineage>
</organism>
<dbReference type="InterPro" id="IPR008921">
    <property type="entry name" value="DNA_pol3_clamp-load_cplx_C"/>
</dbReference>
<dbReference type="GO" id="GO:0005663">
    <property type="term" value="C:DNA replication factor C complex"/>
    <property type="evidence" value="ECO:0007669"/>
    <property type="project" value="InterPro"/>
</dbReference>
<dbReference type="InterPro" id="IPR013725">
    <property type="entry name" value="DNA_replication_fac_RFC1_C"/>
</dbReference>
<dbReference type="STRING" id="578461.R0MKN2"/>
<dbReference type="GO" id="GO:0003689">
    <property type="term" value="F:DNA clamp loader activity"/>
    <property type="evidence" value="ECO:0007669"/>
    <property type="project" value="InterPro"/>
</dbReference>
<evidence type="ECO:0000313" key="4">
    <source>
        <dbReference type="EMBL" id="EOB14795.1"/>
    </source>
</evidence>
<dbReference type="Proteomes" id="UP000016927">
    <property type="component" value="Unassembled WGS sequence"/>
</dbReference>
<dbReference type="GO" id="GO:0005634">
    <property type="term" value="C:nucleus"/>
    <property type="evidence" value="ECO:0007669"/>
    <property type="project" value="TreeGrafter"/>
</dbReference>
<dbReference type="Pfam" id="PF08519">
    <property type="entry name" value="RFC1"/>
    <property type="match status" value="1"/>
</dbReference>
<dbReference type="Gene3D" id="1.10.8.60">
    <property type="match status" value="1"/>
</dbReference>
<evidence type="ECO:0000256" key="1">
    <source>
        <dbReference type="ARBA" id="ARBA00006116"/>
    </source>
</evidence>
<feature type="domain" description="DNA replication factor RFC1 C-terminal" evidence="3">
    <location>
        <begin position="184"/>
        <end position="244"/>
    </location>
</feature>
<keyword evidence="2" id="KW-0235">DNA replication</keyword>
<dbReference type="GO" id="GO:0005524">
    <property type="term" value="F:ATP binding"/>
    <property type="evidence" value="ECO:0007669"/>
    <property type="project" value="InterPro"/>
</dbReference>
<evidence type="ECO:0000313" key="5">
    <source>
        <dbReference type="Proteomes" id="UP000016927"/>
    </source>
</evidence>
<dbReference type="SUPFAM" id="SSF48019">
    <property type="entry name" value="post-AAA+ oligomerization domain-like"/>
    <property type="match status" value="1"/>
</dbReference>
<comment type="similarity">
    <text evidence="1">Belongs to the activator 1 large subunit family.</text>
</comment>
<protein>
    <submittedName>
        <fullName evidence="4">DNA replication factor c subunit</fullName>
    </submittedName>
</protein>
<dbReference type="EMBL" id="KB908923">
    <property type="protein sequence ID" value="EOB14795.1"/>
    <property type="molecule type" value="Genomic_DNA"/>
</dbReference>
<keyword evidence="5" id="KW-1185">Reference proteome</keyword>
<dbReference type="GO" id="GO:0003677">
    <property type="term" value="F:DNA binding"/>
    <property type="evidence" value="ECO:0007669"/>
    <property type="project" value="InterPro"/>
</dbReference>
<dbReference type="OrthoDB" id="446168at2759"/>
<evidence type="ECO:0000256" key="2">
    <source>
        <dbReference type="ARBA" id="ARBA00022705"/>
    </source>
</evidence>
<dbReference type="OMA" id="MYKSSES"/>
<accession>R0MKN2</accession>
<proteinExistence type="inferred from homology"/>
<gene>
    <name evidence="4" type="ORF">NBO_15gi001</name>
</gene>